<organism evidence="6 7">
    <name type="scientific">Dethiosulfatibacter aminovorans DSM 17477</name>
    <dbReference type="NCBI Taxonomy" id="1121476"/>
    <lineage>
        <taxon>Bacteria</taxon>
        <taxon>Bacillati</taxon>
        <taxon>Bacillota</taxon>
        <taxon>Tissierellia</taxon>
        <taxon>Dethiosulfatibacter</taxon>
    </lineage>
</organism>
<dbReference type="InterPro" id="IPR004136">
    <property type="entry name" value="NMO"/>
</dbReference>
<dbReference type="Proteomes" id="UP000184052">
    <property type="component" value="Unassembled WGS sequence"/>
</dbReference>
<dbReference type="STRING" id="1121476.SAMN02745751_00524"/>
<dbReference type="CDD" id="cd04730">
    <property type="entry name" value="NPD_like"/>
    <property type="match status" value="1"/>
</dbReference>
<evidence type="ECO:0000313" key="6">
    <source>
        <dbReference type="EMBL" id="SHI54011.1"/>
    </source>
</evidence>
<evidence type="ECO:0000256" key="5">
    <source>
        <dbReference type="ARBA" id="ARBA00023002"/>
    </source>
</evidence>
<keyword evidence="3" id="KW-0285">Flavoprotein</keyword>
<evidence type="ECO:0000256" key="4">
    <source>
        <dbReference type="ARBA" id="ARBA00022643"/>
    </source>
</evidence>
<evidence type="ECO:0000256" key="3">
    <source>
        <dbReference type="ARBA" id="ARBA00022630"/>
    </source>
</evidence>
<evidence type="ECO:0000256" key="1">
    <source>
        <dbReference type="ARBA" id="ARBA00003535"/>
    </source>
</evidence>
<dbReference type="PANTHER" id="PTHR32332">
    <property type="entry name" value="2-NITROPROPANE DIOXYGENASE"/>
    <property type="match status" value="1"/>
</dbReference>
<accession>A0A1M6BZG9</accession>
<dbReference type="Pfam" id="PF03060">
    <property type="entry name" value="NMO"/>
    <property type="match status" value="2"/>
</dbReference>
<proteinExistence type="predicted"/>
<keyword evidence="7" id="KW-1185">Reference proteome</keyword>
<evidence type="ECO:0000256" key="2">
    <source>
        <dbReference type="ARBA" id="ARBA00013457"/>
    </source>
</evidence>
<gene>
    <name evidence="6" type="ORF">SAMN02745751_00524</name>
</gene>
<name>A0A1M6BZG9_9FIRM</name>
<dbReference type="Gene3D" id="3.20.20.70">
    <property type="entry name" value="Aldolase class I"/>
    <property type="match status" value="1"/>
</dbReference>
<sequence>MAWQLVFTNREAVALQLKGHFIKMKINEMLNIEYPILLGGMAQISMGEFAAAVSNAGGLGVIASGGLSADRLREEIGKCKRKTDKPFGVNLMLMAPNRDELAKVIVDEGVQVVVTGAGSPTPYIPMWKGAGIKIISVIQSVKIAKKVEAMGVDAIVAEGTEAGGHVGETTTMALVPQVVDAVSLPVIAAGGIADGRGVVAAMALGAEGVQVGTRFLVAEECPVHERFKEEVLKAIDTDTLVTGRSIGGPVRGIRNEMTLKFLELEARKASRDELEDLSMGSLRKAVFDGDMIEGSVMAGQICGMVSECSSVKEIIESMFEDVKKIYLNLGKLI</sequence>
<dbReference type="EMBL" id="FQZL01000005">
    <property type="protein sequence ID" value="SHI54011.1"/>
    <property type="molecule type" value="Genomic_DNA"/>
</dbReference>
<dbReference type="GO" id="GO:0018580">
    <property type="term" value="F:nitronate monooxygenase activity"/>
    <property type="evidence" value="ECO:0007669"/>
    <property type="project" value="InterPro"/>
</dbReference>
<protein>
    <recommendedName>
        <fullName evidence="2">Probable nitronate monooxygenase</fullName>
    </recommendedName>
</protein>
<dbReference type="AlphaFoldDB" id="A0A1M6BZG9"/>
<comment type="function">
    <text evidence="1">Nitronate monooxygenase that uses molecular oxygen to catalyze the oxidative denitrification of alkyl nitronates. Acts on propionate 3-nitronate (P3N), the presumed physiological substrate. Probably functions in the detoxification of P3N, a metabolic poison produced by plants and fungi as a defense mechanism.</text>
</comment>
<dbReference type="InterPro" id="IPR013785">
    <property type="entry name" value="Aldolase_TIM"/>
</dbReference>
<reference evidence="6 7" key="1">
    <citation type="submission" date="2016-11" db="EMBL/GenBank/DDBJ databases">
        <authorList>
            <person name="Jaros S."/>
            <person name="Januszkiewicz K."/>
            <person name="Wedrychowicz H."/>
        </authorList>
    </citation>
    <scope>NUCLEOTIDE SEQUENCE [LARGE SCALE GENOMIC DNA]</scope>
    <source>
        <strain evidence="6 7">DSM 17477</strain>
    </source>
</reference>
<dbReference type="SUPFAM" id="SSF51412">
    <property type="entry name" value="Inosine monophosphate dehydrogenase (IMPDH)"/>
    <property type="match status" value="1"/>
</dbReference>
<keyword evidence="4" id="KW-0288">FMN</keyword>
<keyword evidence="5" id="KW-0560">Oxidoreductase</keyword>
<evidence type="ECO:0000313" key="7">
    <source>
        <dbReference type="Proteomes" id="UP000184052"/>
    </source>
</evidence>
<dbReference type="PANTHER" id="PTHR32332:SF20">
    <property type="entry name" value="2-NITROPROPANE DIOXYGENASE-LIKE PROTEIN"/>
    <property type="match status" value="1"/>
</dbReference>